<comment type="subcellular location">
    <subcellularLocation>
        <location evidence="1">Membrane</location>
        <topology evidence="1">Single-pass type I membrane protein</topology>
    </subcellularLocation>
</comment>
<dbReference type="GO" id="GO:0005789">
    <property type="term" value="C:endoplasmic reticulum membrane"/>
    <property type="evidence" value="ECO:0007669"/>
    <property type="project" value="TreeGrafter"/>
</dbReference>
<dbReference type="CDD" id="cd07308">
    <property type="entry name" value="lectin_leg-like"/>
    <property type="match status" value="1"/>
</dbReference>
<sequence>MQLTHQSVLPPPNNSFPLKSYSIEWPFIDLPPFNNRYWDFGGDTVVDINSQTISLTREIPNQAGWLWSRQQLASNAWSIDIDFVVHGRSGYFHGDGFAFWYTKTKQQSGPVFGNQDHTEGLGVFFDTFKNGKHDFLFPYVTVQLGDGVKGYDFKTDGKSGEAGGCPAYDFRNRDWRTVARVEYLAGESLKVFLNVKGENKWELCTQISGVTLPSFGYLGFTAHTGAAFDNHNILRVTTSGMPHTPPGSSKDSAAAASSKDSRKIRKDSGTSTRNGSFSGERGFLEGFGMWVVGVFGVCVVGVAGLVAWKRVKVQTPKSYQKRF</sequence>
<keyword evidence="3" id="KW-0732">Signal</keyword>
<evidence type="ECO:0000256" key="4">
    <source>
        <dbReference type="ARBA" id="ARBA00022989"/>
    </source>
</evidence>
<dbReference type="SUPFAM" id="SSF49899">
    <property type="entry name" value="Concanavalin A-like lectins/glucanases"/>
    <property type="match status" value="1"/>
</dbReference>
<evidence type="ECO:0000256" key="3">
    <source>
        <dbReference type="ARBA" id="ARBA00022729"/>
    </source>
</evidence>
<dbReference type="Gene3D" id="2.60.120.200">
    <property type="match status" value="1"/>
</dbReference>
<gene>
    <name evidence="9" type="ORF">BCR33DRAFT_723408</name>
</gene>
<dbReference type="GO" id="GO:0000139">
    <property type="term" value="C:Golgi membrane"/>
    <property type="evidence" value="ECO:0007669"/>
    <property type="project" value="TreeGrafter"/>
</dbReference>
<dbReference type="Proteomes" id="UP000193642">
    <property type="component" value="Unassembled WGS sequence"/>
</dbReference>
<feature type="region of interest" description="Disordered" evidence="6">
    <location>
        <begin position="238"/>
        <end position="275"/>
    </location>
</feature>
<keyword evidence="4 7" id="KW-1133">Transmembrane helix</keyword>
<proteinExistence type="predicted"/>
<feature type="compositionally biased region" description="Low complexity" evidence="6">
    <location>
        <begin position="248"/>
        <end position="258"/>
    </location>
</feature>
<accession>A0A1Y2BD38</accession>
<feature type="transmembrane region" description="Helical" evidence="7">
    <location>
        <begin position="287"/>
        <end position="308"/>
    </location>
</feature>
<keyword evidence="2 7" id="KW-0812">Transmembrane</keyword>
<reference evidence="9 10" key="1">
    <citation type="submission" date="2016-07" db="EMBL/GenBank/DDBJ databases">
        <title>Pervasive Adenine N6-methylation of Active Genes in Fungi.</title>
        <authorList>
            <consortium name="DOE Joint Genome Institute"/>
            <person name="Mondo S.J."/>
            <person name="Dannebaum R.O."/>
            <person name="Kuo R.C."/>
            <person name="Labutti K."/>
            <person name="Haridas S."/>
            <person name="Kuo A."/>
            <person name="Salamov A."/>
            <person name="Ahrendt S.R."/>
            <person name="Lipzen A."/>
            <person name="Sullivan W."/>
            <person name="Andreopoulos W.B."/>
            <person name="Clum A."/>
            <person name="Lindquist E."/>
            <person name="Daum C."/>
            <person name="Ramamoorthy G.K."/>
            <person name="Gryganskyi A."/>
            <person name="Culley D."/>
            <person name="Magnuson J.K."/>
            <person name="James T.Y."/>
            <person name="O'Malley M.A."/>
            <person name="Stajich J.E."/>
            <person name="Spatafora J.W."/>
            <person name="Visel A."/>
            <person name="Grigoriev I.V."/>
        </authorList>
    </citation>
    <scope>NUCLEOTIDE SEQUENCE [LARGE SCALE GENOMIC DNA]</scope>
    <source>
        <strain evidence="9 10">JEL800</strain>
    </source>
</reference>
<protein>
    <recommendedName>
        <fullName evidence="8">L-type lectin-like domain-containing protein</fullName>
    </recommendedName>
</protein>
<keyword evidence="5 7" id="KW-0472">Membrane</keyword>
<dbReference type="Pfam" id="PF03388">
    <property type="entry name" value="Lectin_leg-like"/>
    <property type="match status" value="1"/>
</dbReference>
<evidence type="ECO:0000256" key="2">
    <source>
        <dbReference type="ARBA" id="ARBA00022692"/>
    </source>
</evidence>
<dbReference type="InterPro" id="IPR013320">
    <property type="entry name" value="ConA-like_dom_sf"/>
</dbReference>
<comment type="caution">
    <text evidence="9">The sequence shown here is derived from an EMBL/GenBank/DDBJ whole genome shotgun (WGS) entry which is preliminary data.</text>
</comment>
<organism evidence="9 10">
    <name type="scientific">Rhizoclosmatium globosum</name>
    <dbReference type="NCBI Taxonomy" id="329046"/>
    <lineage>
        <taxon>Eukaryota</taxon>
        <taxon>Fungi</taxon>
        <taxon>Fungi incertae sedis</taxon>
        <taxon>Chytridiomycota</taxon>
        <taxon>Chytridiomycota incertae sedis</taxon>
        <taxon>Chytridiomycetes</taxon>
        <taxon>Chytridiales</taxon>
        <taxon>Chytriomycetaceae</taxon>
        <taxon>Rhizoclosmatium</taxon>
    </lineage>
</organism>
<dbReference type="AlphaFoldDB" id="A0A1Y2BD38"/>
<dbReference type="GO" id="GO:0030134">
    <property type="term" value="C:COPII-coated ER to Golgi transport vesicle"/>
    <property type="evidence" value="ECO:0007669"/>
    <property type="project" value="TreeGrafter"/>
</dbReference>
<evidence type="ECO:0000259" key="8">
    <source>
        <dbReference type="PROSITE" id="PS51328"/>
    </source>
</evidence>
<evidence type="ECO:0000256" key="7">
    <source>
        <dbReference type="SAM" id="Phobius"/>
    </source>
</evidence>
<dbReference type="EMBL" id="MCGO01000070">
    <property type="protein sequence ID" value="ORY32752.1"/>
    <property type="molecule type" value="Genomic_DNA"/>
</dbReference>
<evidence type="ECO:0000313" key="10">
    <source>
        <dbReference type="Proteomes" id="UP000193642"/>
    </source>
</evidence>
<dbReference type="GO" id="GO:0005537">
    <property type="term" value="F:D-mannose binding"/>
    <property type="evidence" value="ECO:0007669"/>
    <property type="project" value="TreeGrafter"/>
</dbReference>
<dbReference type="InterPro" id="IPR051136">
    <property type="entry name" value="Intracellular_Lectin-GPT"/>
</dbReference>
<dbReference type="PROSITE" id="PS51328">
    <property type="entry name" value="L_LECTIN_LIKE"/>
    <property type="match status" value="1"/>
</dbReference>
<dbReference type="OrthoDB" id="270293at2759"/>
<evidence type="ECO:0000256" key="5">
    <source>
        <dbReference type="ARBA" id="ARBA00023136"/>
    </source>
</evidence>
<dbReference type="STRING" id="329046.A0A1Y2BD38"/>
<name>A0A1Y2BD38_9FUNG</name>
<evidence type="ECO:0000256" key="1">
    <source>
        <dbReference type="ARBA" id="ARBA00004479"/>
    </source>
</evidence>
<dbReference type="PANTHER" id="PTHR12223:SF45">
    <property type="entry name" value="RE50040P"/>
    <property type="match status" value="1"/>
</dbReference>
<dbReference type="GO" id="GO:0006888">
    <property type="term" value="P:endoplasmic reticulum to Golgi vesicle-mediated transport"/>
    <property type="evidence" value="ECO:0007669"/>
    <property type="project" value="TreeGrafter"/>
</dbReference>
<evidence type="ECO:0000256" key="6">
    <source>
        <dbReference type="SAM" id="MobiDB-lite"/>
    </source>
</evidence>
<keyword evidence="10" id="KW-1185">Reference proteome</keyword>
<dbReference type="PANTHER" id="PTHR12223">
    <property type="entry name" value="VESICULAR MANNOSE-BINDING LECTIN"/>
    <property type="match status" value="1"/>
</dbReference>
<evidence type="ECO:0000313" key="9">
    <source>
        <dbReference type="EMBL" id="ORY32752.1"/>
    </source>
</evidence>
<dbReference type="InterPro" id="IPR005052">
    <property type="entry name" value="Lectin_leg"/>
</dbReference>
<feature type="domain" description="L-type lectin-like" evidence="8">
    <location>
        <begin position="15"/>
        <end position="241"/>
    </location>
</feature>
<dbReference type="GO" id="GO:0005793">
    <property type="term" value="C:endoplasmic reticulum-Golgi intermediate compartment"/>
    <property type="evidence" value="ECO:0007669"/>
    <property type="project" value="TreeGrafter"/>
</dbReference>